<dbReference type="RefSeq" id="WP_119747459.1">
    <property type="nucleotide sequence ID" value="NZ_QZCG01000004.1"/>
</dbReference>
<dbReference type="GO" id="GO:0019563">
    <property type="term" value="P:glycerol catabolic process"/>
    <property type="evidence" value="ECO:0007669"/>
    <property type="project" value="TreeGrafter"/>
</dbReference>
<dbReference type="OrthoDB" id="9800291at2"/>
<dbReference type="GO" id="GO:0004371">
    <property type="term" value="F:glycerone kinase activity"/>
    <property type="evidence" value="ECO:0007669"/>
    <property type="project" value="InterPro"/>
</dbReference>
<accession>A0A418T035</accession>
<dbReference type="InterPro" id="IPR012737">
    <property type="entry name" value="DhaK_L_YcgS"/>
</dbReference>
<dbReference type="SUPFAM" id="SSF101473">
    <property type="entry name" value="DhaL-like"/>
    <property type="match status" value="1"/>
</dbReference>
<dbReference type="Gene3D" id="1.25.40.340">
    <property type="match status" value="1"/>
</dbReference>
<dbReference type="Pfam" id="PF02734">
    <property type="entry name" value="Dak2"/>
    <property type="match status" value="1"/>
</dbReference>
<evidence type="ECO:0000256" key="1">
    <source>
        <dbReference type="ARBA" id="ARBA00022679"/>
    </source>
</evidence>
<dbReference type="Proteomes" id="UP000284202">
    <property type="component" value="Unassembled WGS sequence"/>
</dbReference>
<sequence>MTTGIYLDKSAIRRFLLRAAQSLEEARSELSALDGEVGDGDHGASMADGFHAAMRGFDLCDSENLPDCLRAAGRAFLQAVGATVGPLYASGFLGAAGRADPDGIALASLISGFSEGIAGRGKAAPGDCTMMDVWEPAAHAAAAAGVTDNPMQEVLDAAGAGLEATRSMVASRGRAARLGSRTLGRIDPGAQSAFVILTSLAGVVRETDPRE</sequence>
<dbReference type="InterPro" id="IPR050861">
    <property type="entry name" value="Dihydroxyacetone_Kinase"/>
</dbReference>
<keyword evidence="5" id="KW-1185">Reference proteome</keyword>
<dbReference type="PANTHER" id="PTHR28629:SF4">
    <property type="entry name" value="TRIOKINASE_FMN CYCLASE"/>
    <property type="match status" value="1"/>
</dbReference>
<feature type="domain" description="DhaL" evidence="3">
    <location>
        <begin position="10"/>
        <end position="202"/>
    </location>
</feature>
<dbReference type="GO" id="GO:0005829">
    <property type="term" value="C:cytosol"/>
    <property type="evidence" value="ECO:0007669"/>
    <property type="project" value="TreeGrafter"/>
</dbReference>
<evidence type="ECO:0000259" key="3">
    <source>
        <dbReference type="PROSITE" id="PS51480"/>
    </source>
</evidence>
<evidence type="ECO:0000313" key="5">
    <source>
        <dbReference type="Proteomes" id="UP000284202"/>
    </source>
</evidence>
<evidence type="ECO:0000256" key="2">
    <source>
        <dbReference type="ARBA" id="ARBA00022777"/>
    </source>
</evidence>
<dbReference type="NCBIfam" id="TIGR02365">
    <property type="entry name" value="dha_L_ycgS"/>
    <property type="match status" value="1"/>
</dbReference>
<keyword evidence="1" id="KW-0808">Transferase</keyword>
<dbReference type="EMBL" id="QZCG01000004">
    <property type="protein sequence ID" value="RJE86554.1"/>
    <property type="molecule type" value="Genomic_DNA"/>
</dbReference>
<dbReference type="SMART" id="SM01120">
    <property type="entry name" value="Dak2"/>
    <property type="match status" value="1"/>
</dbReference>
<organism evidence="4 5">
    <name type="scientific">Paracoccus onubensis</name>
    <dbReference type="NCBI Taxonomy" id="1675788"/>
    <lineage>
        <taxon>Bacteria</taxon>
        <taxon>Pseudomonadati</taxon>
        <taxon>Pseudomonadota</taxon>
        <taxon>Alphaproteobacteria</taxon>
        <taxon>Rhodobacterales</taxon>
        <taxon>Paracoccaceae</taxon>
        <taxon>Paracoccus</taxon>
    </lineage>
</organism>
<comment type="caution">
    <text evidence="4">The sequence shown here is derived from an EMBL/GenBank/DDBJ whole genome shotgun (WGS) entry which is preliminary data.</text>
</comment>
<protein>
    <submittedName>
        <fullName evidence="4">Dihydroxyacetone kinase subunit L</fullName>
    </submittedName>
</protein>
<gene>
    <name evidence="4" type="primary">dhaL</name>
    <name evidence="4" type="ORF">D3P04_07525</name>
</gene>
<reference evidence="5" key="1">
    <citation type="submission" date="2018-09" db="EMBL/GenBank/DDBJ databases">
        <title>Acidovorax cavernicola nov. sp. isolated from Gruta de las Maravillas (Aracena, Spain).</title>
        <authorList>
            <person name="Jurado V."/>
            <person name="Gutierrez-Patricio S."/>
            <person name="Gonzalez-Pimentel J.L."/>
            <person name="Miller A.Z."/>
            <person name="Laiz L."/>
            <person name="Saiz-Jimenez C."/>
        </authorList>
    </citation>
    <scope>NUCLEOTIDE SEQUENCE [LARGE SCALE GENOMIC DNA]</scope>
    <source>
        <strain evidence="5">1011MAR3C25</strain>
    </source>
</reference>
<dbReference type="InterPro" id="IPR036117">
    <property type="entry name" value="DhaL_dom_sf"/>
</dbReference>
<dbReference type="InterPro" id="IPR004007">
    <property type="entry name" value="DhaL_dom"/>
</dbReference>
<dbReference type="AlphaFoldDB" id="A0A418T035"/>
<dbReference type="PANTHER" id="PTHR28629">
    <property type="entry name" value="TRIOKINASE/FMN CYCLASE"/>
    <property type="match status" value="1"/>
</dbReference>
<evidence type="ECO:0000313" key="4">
    <source>
        <dbReference type="EMBL" id="RJE86554.1"/>
    </source>
</evidence>
<keyword evidence="2 4" id="KW-0418">Kinase</keyword>
<dbReference type="PROSITE" id="PS51480">
    <property type="entry name" value="DHAL"/>
    <property type="match status" value="1"/>
</dbReference>
<name>A0A418T035_9RHOB</name>
<proteinExistence type="predicted"/>